<organism evidence="2 3">
    <name type="scientific">Pseudomonas jessenii</name>
    <dbReference type="NCBI Taxonomy" id="77298"/>
    <lineage>
        <taxon>Bacteria</taxon>
        <taxon>Pseudomonadati</taxon>
        <taxon>Pseudomonadota</taxon>
        <taxon>Gammaproteobacteria</taxon>
        <taxon>Pseudomonadales</taxon>
        <taxon>Pseudomonadaceae</taxon>
        <taxon>Pseudomonas</taxon>
    </lineage>
</organism>
<dbReference type="EMBL" id="QRAV01000027">
    <property type="protein sequence ID" value="RDL13318.1"/>
    <property type="molecule type" value="Genomic_DNA"/>
</dbReference>
<comment type="caution">
    <text evidence="2">The sequence shown here is derived from an EMBL/GenBank/DDBJ whole genome shotgun (WGS) entry which is preliminary data.</text>
</comment>
<evidence type="ECO:0000259" key="1">
    <source>
        <dbReference type="Pfam" id="PF13166"/>
    </source>
</evidence>
<dbReference type="InterPro" id="IPR026866">
    <property type="entry name" value="CR006_AAA"/>
</dbReference>
<dbReference type="Proteomes" id="UP000255365">
    <property type="component" value="Unassembled WGS sequence"/>
</dbReference>
<feature type="domain" description="Protein CR006 P-loop" evidence="1">
    <location>
        <begin position="162"/>
        <end position="376"/>
    </location>
</feature>
<dbReference type="Gene3D" id="3.40.50.300">
    <property type="entry name" value="P-loop containing nucleotide triphosphate hydrolases"/>
    <property type="match status" value="1"/>
</dbReference>
<proteinExistence type="predicted"/>
<dbReference type="RefSeq" id="WP_258558344.1">
    <property type="nucleotide sequence ID" value="NZ_QRAV01000027.1"/>
</dbReference>
<gene>
    <name evidence="2" type="ORF">DEU51_1277</name>
</gene>
<name>A0A370S0Q8_PSEJE</name>
<accession>A0A370S0Q8</accession>
<dbReference type="Pfam" id="PF13166">
    <property type="entry name" value="AAA_13"/>
    <property type="match status" value="1"/>
</dbReference>
<dbReference type="AlphaFoldDB" id="A0A370S0Q8"/>
<evidence type="ECO:0000313" key="2">
    <source>
        <dbReference type="EMBL" id="RDL13318.1"/>
    </source>
</evidence>
<evidence type="ECO:0000313" key="3">
    <source>
        <dbReference type="Proteomes" id="UP000255365"/>
    </source>
</evidence>
<reference evidence="2 3" key="1">
    <citation type="submission" date="2018-07" db="EMBL/GenBank/DDBJ databases">
        <title>Genome sequencing of rice bacterial endophytes.</title>
        <authorList>
            <person name="Venturi V."/>
        </authorList>
    </citation>
    <scope>NUCLEOTIDE SEQUENCE [LARGE SCALE GENOMIC DNA]</scope>
    <source>
        <strain evidence="2 3">E2333</strain>
    </source>
</reference>
<sequence length="401" mass="46243">MSRQSDSMNFRSLTSVAKRLRRDLVGVRATKKSKARNAYKAIKGNDFILLFAHNGVGKTRLSMEFKEVGKTEEKRDTLYFNAFTEDLFDWDNDFAGDRERRIKFKSHSQFFYGLDGMGIEDRIRPHLHRHADFNFTIDYDESEIRFFREEVIAGRSEVLEDIKISRGEENIFIWCFFLAILELAAEAEPGAPYSWVRFVYIDDPISSLDEHNTIAVASGLAALLKLVSNNIKVVISTHHGLFFNVMFNELKGKRSIGGRVEEIKKKSYVLNRPSRSQTYTLRDTSESPFLHHVAALNELQLAAKTGDISQYHFNSLRSILEKTAIFFGRQHISTCFDGHANKDLFVRFLNVRSHSKYSVFEPQSLSRSEKKMFREILNAYIDQHPFNPALFPKVSRAGLAR</sequence>
<protein>
    <submittedName>
        <fullName evidence="2">AAA domain-containing protein</fullName>
    </submittedName>
</protein>
<dbReference type="InterPro" id="IPR027417">
    <property type="entry name" value="P-loop_NTPase"/>
</dbReference>